<dbReference type="AlphaFoldDB" id="A0A4Z2E393"/>
<accession>A0A4Z2E393</accession>
<name>A0A4Z2E393_9TELE</name>
<evidence type="ECO:0000313" key="3">
    <source>
        <dbReference type="Proteomes" id="UP000314294"/>
    </source>
</evidence>
<gene>
    <name evidence="2" type="ORF">EYF80_066653</name>
</gene>
<evidence type="ECO:0000313" key="2">
    <source>
        <dbReference type="EMBL" id="TNN23227.1"/>
    </source>
</evidence>
<feature type="region of interest" description="Disordered" evidence="1">
    <location>
        <begin position="17"/>
        <end position="44"/>
    </location>
</feature>
<protein>
    <submittedName>
        <fullName evidence="2">Uncharacterized protein</fullName>
    </submittedName>
</protein>
<proteinExistence type="predicted"/>
<organism evidence="2 3">
    <name type="scientific">Liparis tanakae</name>
    <name type="common">Tanaka's snailfish</name>
    <dbReference type="NCBI Taxonomy" id="230148"/>
    <lineage>
        <taxon>Eukaryota</taxon>
        <taxon>Metazoa</taxon>
        <taxon>Chordata</taxon>
        <taxon>Craniata</taxon>
        <taxon>Vertebrata</taxon>
        <taxon>Euteleostomi</taxon>
        <taxon>Actinopterygii</taxon>
        <taxon>Neopterygii</taxon>
        <taxon>Teleostei</taxon>
        <taxon>Neoteleostei</taxon>
        <taxon>Acanthomorphata</taxon>
        <taxon>Eupercaria</taxon>
        <taxon>Perciformes</taxon>
        <taxon>Cottioidei</taxon>
        <taxon>Cottales</taxon>
        <taxon>Liparidae</taxon>
        <taxon>Liparis</taxon>
    </lineage>
</organism>
<sequence length="44" mass="4625">MSLPAASRLFRSALRAPRGPAAPLTTKPAKHHISAGEVNVQMTS</sequence>
<keyword evidence="3" id="KW-1185">Reference proteome</keyword>
<evidence type="ECO:0000256" key="1">
    <source>
        <dbReference type="SAM" id="MobiDB-lite"/>
    </source>
</evidence>
<dbReference type="Proteomes" id="UP000314294">
    <property type="component" value="Unassembled WGS sequence"/>
</dbReference>
<comment type="caution">
    <text evidence="2">The sequence shown here is derived from an EMBL/GenBank/DDBJ whole genome shotgun (WGS) entry which is preliminary data.</text>
</comment>
<dbReference type="EMBL" id="SRLO01019275">
    <property type="protein sequence ID" value="TNN23227.1"/>
    <property type="molecule type" value="Genomic_DNA"/>
</dbReference>
<reference evidence="2 3" key="1">
    <citation type="submission" date="2019-03" db="EMBL/GenBank/DDBJ databases">
        <title>First draft genome of Liparis tanakae, snailfish: a comprehensive survey of snailfish specific genes.</title>
        <authorList>
            <person name="Kim W."/>
            <person name="Song I."/>
            <person name="Jeong J.-H."/>
            <person name="Kim D."/>
            <person name="Kim S."/>
            <person name="Ryu S."/>
            <person name="Song J.Y."/>
            <person name="Lee S.K."/>
        </authorList>
    </citation>
    <scope>NUCLEOTIDE SEQUENCE [LARGE SCALE GENOMIC DNA]</scope>
    <source>
        <tissue evidence="2">Muscle</tissue>
    </source>
</reference>